<dbReference type="HOGENOM" id="CLU_2583950_0_0_11"/>
<evidence type="ECO:0000256" key="1">
    <source>
        <dbReference type="SAM" id="MobiDB-lite"/>
    </source>
</evidence>
<dbReference type="Proteomes" id="UP000027986">
    <property type="component" value="Chromosome"/>
</dbReference>
<keyword evidence="3" id="KW-1185">Reference proteome</keyword>
<sequence>MAVGCHQGHDFEGCLGDEHRVERVAVGQFAADARRLIGMPRKNGQLEEPGRPQRAVMPSGPDSLPERTLIFVSQTLAADM</sequence>
<proteinExistence type="predicted"/>
<organism evidence="2 3">
    <name type="scientific">Dermacoccus nishinomiyaensis</name>
    <dbReference type="NCBI Taxonomy" id="1274"/>
    <lineage>
        <taxon>Bacteria</taxon>
        <taxon>Bacillati</taxon>
        <taxon>Actinomycetota</taxon>
        <taxon>Actinomycetes</taxon>
        <taxon>Micrococcales</taxon>
        <taxon>Dermacoccaceae</taxon>
        <taxon>Dermacoccus</taxon>
    </lineage>
</organism>
<gene>
    <name evidence="2" type="ORF">HX89_02945</name>
</gene>
<reference evidence="2 3" key="1">
    <citation type="submission" date="2014-07" db="EMBL/GenBank/DDBJ databases">
        <title>Genome Sequencing of Dermacoccus nishinomiyaensis.</title>
        <authorList>
            <person name="Hong K.W."/>
            <person name="Chan K.G."/>
        </authorList>
    </citation>
    <scope>NUCLEOTIDE SEQUENCE [LARGE SCALE GENOMIC DNA]</scope>
    <source>
        <strain evidence="2 3">M25</strain>
    </source>
</reference>
<evidence type="ECO:0000313" key="3">
    <source>
        <dbReference type="Proteomes" id="UP000027986"/>
    </source>
</evidence>
<dbReference type="EMBL" id="CP008889">
    <property type="protein sequence ID" value="AIF40086.1"/>
    <property type="molecule type" value="Genomic_DNA"/>
</dbReference>
<evidence type="ECO:0000313" key="2">
    <source>
        <dbReference type="EMBL" id="AIF40086.1"/>
    </source>
</evidence>
<dbReference type="KEGG" id="dni:HX89_02945"/>
<name>A0A075JCU1_9MICO</name>
<feature type="region of interest" description="Disordered" evidence="1">
    <location>
        <begin position="40"/>
        <end position="64"/>
    </location>
</feature>
<dbReference type="AlphaFoldDB" id="A0A075JCU1"/>
<accession>A0A075JCU1</accession>
<protein>
    <submittedName>
        <fullName evidence="2">Uncharacterized protein</fullName>
    </submittedName>
</protein>